<dbReference type="Pfam" id="PF00056">
    <property type="entry name" value="Ldh_1_N"/>
    <property type="match status" value="1"/>
</dbReference>
<keyword evidence="3" id="KW-0816">Tricarboxylic acid cycle</keyword>
<dbReference type="GeneID" id="107068960"/>
<keyword evidence="4 7" id="KW-0560">Oxidoreductase</keyword>
<dbReference type="Proteomes" id="UP000694924">
    <property type="component" value="Unplaced"/>
</dbReference>
<accession>A0ABM1IM86</accession>
<dbReference type="EC" id="1.1.1.37" evidence="1"/>
<dbReference type="InterPro" id="IPR022383">
    <property type="entry name" value="Lactate/malate_DH_C"/>
</dbReference>
<dbReference type="InterPro" id="IPR001557">
    <property type="entry name" value="L-lactate/malate_DH"/>
</dbReference>
<dbReference type="Pfam" id="PF02866">
    <property type="entry name" value="Ldh_1_C"/>
    <property type="match status" value="1"/>
</dbReference>
<keyword evidence="5" id="KW-0520">NAD</keyword>
<dbReference type="InterPro" id="IPR036291">
    <property type="entry name" value="NAD(P)-bd_dom_sf"/>
</dbReference>
<evidence type="ECO:0000256" key="7">
    <source>
        <dbReference type="RuleBase" id="RU003369"/>
    </source>
</evidence>
<dbReference type="SUPFAM" id="SSF56327">
    <property type="entry name" value="LDH C-terminal domain-like"/>
    <property type="match status" value="1"/>
</dbReference>
<sequence>MRHGSNNCLPRDRSELRCIEKCRVAIVGLGGVGTSLAHLLKMFPGTLTELRLLNRSDPSGIVEELNQLPIKLPVYGIGGMENLCQGLKDVDIVVISAGATRKKDTPREHLFSDNAKICANICKACVQSCPTALIVIITNPIDTLVPVAAHIFKKHGCYDPSKLFGVCYLDQLRARHYFADLIGANPKWTYVPVVGGHSENTTVPLFSKCRPSIKLTPEEMMKLTKAVRIAGKKVMKAKKSSTTYSMASAAMYFIHSLSRAIHHEPNVIISAYTESRVTPARFFSNELLLGPAGIDKNLGFGRVNVFEQKLIDDAVKVLQKQIAMVEEFIDKLHV</sequence>
<evidence type="ECO:0000256" key="6">
    <source>
        <dbReference type="ARBA" id="ARBA00048313"/>
    </source>
</evidence>
<keyword evidence="9" id="KW-1185">Reference proteome</keyword>
<evidence type="ECO:0000313" key="9">
    <source>
        <dbReference type="Proteomes" id="UP000694924"/>
    </source>
</evidence>
<protein>
    <recommendedName>
        <fullName evidence="2">Malate dehydrogenase, mitochondrial</fullName>
        <ecNumber evidence="1">1.1.1.37</ecNumber>
    </recommendedName>
</protein>
<dbReference type="PANTHER" id="PTHR11540">
    <property type="entry name" value="MALATE AND LACTATE DEHYDROGENASE"/>
    <property type="match status" value="1"/>
</dbReference>
<evidence type="ECO:0000256" key="4">
    <source>
        <dbReference type="ARBA" id="ARBA00023002"/>
    </source>
</evidence>
<gene>
    <name evidence="10" type="primary">LOC107068960</name>
</gene>
<dbReference type="InterPro" id="IPR015955">
    <property type="entry name" value="Lactate_DH/Glyco_Ohase_4_C"/>
</dbReference>
<evidence type="ECO:0000259" key="8">
    <source>
        <dbReference type="PROSITE" id="PS51379"/>
    </source>
</evidence>
<organism evidence="9 10">
    <name type="scientific">Polistes dominula</name>
    <name type="common">European paper wasp</name>
    <name type="synonym">Vespa dominula</name>
    <dbReference type="NCBI Taxonomy" id="743375"/>
    <lineage>
        <taxon>Eukaryota</taxon>
        <taxon>Metazoa</taxon>
        <taxon>Ecdysozoa</taxon>
        <taxon>Arthropoda</taxon>
        <taxon>Hexapoda</taxon>
        <taxon>Insecta</taxon>
        <taxon>Pterygota</taxon>
        <taxon>Neoptera</taxon>
        <taxon>Endopterygota</taxon>
        <taxon>Hymenoptera</taxon>
        <taxon>Apocrita</taxon>
        <taxon>Aculeata</taxon>
        <taxon>Vespoidea</taxon>
        <taxon>Vespidae</taxon>
        <taxon>Polistinae</taxon>
        <taxon>Polistini</taxon>
        <taxon>Polistes</taxon>
    </lineage>
</organism>
<dbReference type="SUPFAM" id="SSF51735">
    <property type="entry name" value="NAD(P)-binding Rossmann-fold domains"/>
    <property type="match status" value="1"/>
</dbReference>
<dbReference type="RefSeq" id="XP_015181323.1">
    <property type="nucleotide sequence ID" value="XM_015325837.1"/>
</dbReference>
<evidence type="ECO:0000256" key="3">
    <source>
        <dbReference type="ARBA" id="ARBA00022532"/>
    </source>
</evidence>
<comment type="catalytic activity">
    <reaction evidence="6">
        <text>(S)-malate + NAD(+) = oxaloacetate + NADH + H(+)</text>
        <dbReference type="Rhea" id="RHEA:21432"/>
        <dbReference type="ChEBI" id="CHEBI:15378"/>
        <dbReference type="ChEBI" id="CHEBI:15589"/>
        <dbReference type="ChEBI" id="CHEBI:16452"/>
        <dbReference type="ChEBI" id="CHEBI:57540"/>
        <dbReference type="ChEBI" id="CHEBI:57945"/>
        <dbReference type="EC" id="1.1.1.37"/>
    </reaction>
</comment>
<dbReference type="InterPro" id="IPR001236">
    <property type="entry name" value="Lactate/malate_DH_N"/>
</dbReference>
<dbReference type="PROSITE" id="PS51379">
    <property type="entry name" value="4FE4S_FER_2"/>
    <property type="match status" value="1"/>
</dbReference>
<dbReference type="InterPro" id="IPR017896">
    <property type="entry name" value="4Fe4S_Fe-S-bd"/>
</dbReference>
<dbReference type="Gene3D" id="3.40.50.720">
    <property type="entry name" value="NAD(P)-binding Rossmann-like Domain"/>
    <property type="match status" value="1"/>
</dbReference>
<evidence type="ECO:0000256" key="5">
    <source>
        <dbReference type="ARBA" id="ARBA00023027"/>
    </source>
</evidence>
<dbReference type="Gene3D" id="3.90.110.10">
    <property type="entry name" value="Lactate dehydrogenase/glycoside hydrolase, family 4, C-terminal"/>
    <property type="match status" value="1"/>
</dbReference>
<proteinExistence type="inferred from homology"/>
<dbReference type="PIRSF" id="PIRSF000102">
    <property type="entry name" value="Lac_mal_DH"/>
    <property type="match status" value="1"/>
</dbReference>
<reference evidence="10" key="1">
    <citation type="submission" date="2025-08" db="UniProtKB">
        <authorList>
            <consortium name="RefSeq"/>
        </authorList>
    </citation>
    <scope>IDENTIFICATION</scope>
    <source>
        <tissue evidence="10">Whole body</tissue>
    </source>
</reference>
<evidence type="ECO:0000256" key="1">
    <source>
        <dbReference type="ARBA" id="ARBA00012995"/>
    </source>
</evidence>
<evidence type="ECO:0000256" key="2">
    <source>
        <dbReference type="ARBA" id="ARBA00016075"/>
    </source>
</evidence>
<dbReference type="PANTHER" id="PTHR11540:SF16">
    <property type="entry name" value="MALATE DEHYDROGENASE, MITOCHONDRIAL"/>
    <property type="match status" value="1"/>
</dbReference>
<name>A0ABM1IM86_POLDO</name>
<feature type="domain" description="4Fe-4S ferredoxin-type" evidence="8">
    <location>
        <begin position="108"/>
        <end position="139"/>
    </location>
</feature>
<evidence type="ECO:0000313" key="10">
    <source>
        <dbReference type="RefSeq" id="XP_015181323.1"/>
    </source>
</evidence>
<comment type="similarity">
    <text evidence="7">Belongs to the LDH/MDH superfamily.</text>
</comment>